<feature type="non-terminal residue" evidence="1">
    <location>
        <position position="1"/>
    </location>
</feature>
<sequence>DDKQHAQRKTDSSSGISKPLLATKLKHLSRGNGAGYPKRHT</sequence>
<protein>
    <submittedName>
        <fullName evidence="1">1322_t:CDS:1</fullName>
    </submittedName>
</protein>
<name>A0ACA9SF95_9GLOM</name>
<evidence type="ECO:0000313" key="2">
    <source>
        <dbReference type="Proteomes" id="UP000789920"/>
    </source>
</evidence>
<dbReference type="EMBL" id="CAJVQC010119379">
    <property type="protein sequence ID" value="CAG8838055.1"/>
    <property type="molecule type" value="Genomic_DNA"/>
</dbReference>
<proteinExistence type="predicted"/>
<dbReference type="Proteomes" id="UP000789920">
    <property type="component" value="Unassembled WGS sequence"/>
</dbReference>
<accession>A0ACA9SF95</accession>
<keyword evidence="2" id="KW-1185">Reference proteome</keyword>
<gene>
    <name evidence="1" type="ORF">RPERSI_LOCUS30530</name>
</gene>
<comment type="caution">
    <text evidence="1">The sequence shown here is derived from an EMBL/GenBank/DDBJ whole genome shotgun (WGS) entry which is preliminary data.</text>
</comment>
<reference evidence="1" key="1">
    <citation type="submission" date="2021-06" db="EMBL/GenBank/DDBJ databases">
        <authorList>
            <person name="Kallberg Y."/>
            <person name="Tangrot J."/>
            <person name="Rosling A."/>
        </authorList>
    </citation>
    <scope>NUCLEOTIDE SEQUENCE</scope>
    <source>
        <strain evidence="1">MA461A</strain>
    </source>
</reference>
<feature type="non-terminal residue" evidence="1">
    <location>
        <position position="41"/>
    </location>
</feature>
<evidence type="ECO:0000313" key="1">
    <source>
        <dbReference type="EMBL" id="CAG8838055.1"/>
    </source>
</evidence>
<organism evidence="1 2">
    <name type="scientific">Racocetra persica</name>
    <dbReference type="NCBI Taxonomy" id="160502"/>
    <lineage>
        <taxon>Eukaryota</taxon>
        <taxon>Fungi</taxon>
        <taxon>Fungi incertae sedis</taxon>
        <taxon>Mucoromycota</taxon>
        <taxon>Glomeromycotina</taxon>
        <taxon>Glomeromycetes</taxon>
        <taxon>Diversisporales</taxon>
        <taxon>Gigasporaceae</taxon>
        <taxon>Racocetra</taxon>
    </lineage>
</organism>